<dbReference type="Gene3D" id="3.90.1200.10">
    <property type="match status" value="1"/>
</dbReference>
<accession>A0A2U1K0E4</accession>
<dbReference type="InterPro" id="IPR011009">
    <property type="entry name" value="Kinase-like_dom_sf"/>
</dbReference>
<evidence type="ECO:0000313" key="2">
    <source>
        <dbReference type="EMBL" id="PWA10725.1"/>
    </source>
</evidence>
<comment type="caution">
    <text evidence="2">The sequence shown here is derived from an EMBL/GenBank/DDBJ whole genome shotgun (WGS) entry which is preliminary data.</text>
</comment>
<dbReference type="AlphaFoldDB" id="A0A2U1K0E4"/>
<dbReference type="EMBL" id="QCZG01000020">
    <property type="protein sequence ID" value="PWA10725.1"/>
    <property type="molecule type" value="Genomic_DNA"/>
</dbReference>
<dbReference type="SUPFAM" id="SSF56112">
    <property type="entry name" value="Protein kinase-like (PK-like)"/>
    <property type="match status" value="1"/>
</dbReference>
<dbReference type="InterPro" id="IPR047175">
    <property type="entry name" value="CotS-like"/>
</dbReference>
<name>A0A2U1K0E4_9BACI</name>
<evidence type="ECO:0000313" key="3">
    <source>
        <dbReference type="Proteomes" id="UP000245998"/>
    </source>
</evidence>
<evidence type="ECO:0000259" key="1">
    <source>
        <dbReference type="Pfam" id="PF01636"/>
    </source>
</evidence>
<dbReference type="GO" id="GO:0042601">
    <property type="term" value="C:endospore-forming forespore"/>
    <property type="evidence" value="ECO:0007669"/>
    <property type="project" value="TreeGrafter"/>
</dbReference>
<gene>
    <name evidence="2" type="ORF">DCC39_10570</name>
</gene>
<keyword evidence="3" id="KW-1185">Reference proteome</keyword>
<reference evidence="2 3" key="1">
    <citation type="submission" date="2018-04" db="EMBL/GenBank/DDBJ databases">
        <title>Camelliibacillus theae gen. nov., sp. nov., isolated from Pu'er tea.</title>
        <authorList>
            <person name="Niu L."/>
        </authorList>
    </citation>
    <scope>NUCLEOTIDE SEQUENCE [LARGE SCALE GENOMIC DNA]</scope>
    <source>
        <strain evidence="2 3">T8</strain>
    </source>
</reference>
<organism evidence="2 3">
    <name type="scientific">Pueribacillus theae</name>
    <dbReference type="NCBI Taxonomy" id="2171751"/>
    <lineage>
        <taxon>Bacteria</taxon>
        <taxon>Bacillati</taxon>
        <taxon>Bacillota</taxon>
        <taxon>Bacilli</taxon>
        <taxon>Bacillales</taxon>
        <taxon>Bacillaceae</taxon>
        <taxon>Pueribacillus</taxon>
    </lineage>
</organism>
<proteinExistence type="predicted"/>
<sequence>MMMMTQFNNEKRGDLYNNRLFSSLLSQKGLTITQIHHIKENVLLLETDKDKKILKGFRSKRELFFQFYFINTLNRRSPDSFIAFEYFPDGNIFFKYNHRYWGLMTFVNGEQLHFAKKQDQRDAFYAVRHFHKMNQGMEAIQNTRYYIGLIEHYESRLRFFTQAVPYLPDQSRGMFNEILNWGNYSLTLLSQEPIKEMEAQAIQELHWIHGDLADHNFIRSHDKQVFLIDFDLVAIAPQPYDDLQLSHRILVNNGWDIQELLTCIPTLEHLLCERWFLCALLFPNDLIREWKHWFNGRLQINKQSLLEYSERQFTLRSPVVREIIHMLD</sequence>
<dbReference type="InterPro" id="IPR002575">
    <property type="entry name" value="Aminoglycoside_PTrfase"/>
</dbReference>
<protein>
    <recommendedName>
        <fullName evidence="1">Aminoglycoside phosphotransferase domain-containing protein</fullName>
    </recommendedName>
</protein>
<dbReference type="Pfam" id="PF01636">
    <property type="entry name" value="APH"/>
    <property type="match status" value="1"/>
</dbReference>
<dbReference type="PANTHER" id="PTHR39179:SF3">
    <property type="entry name" value="COTS-RELATED PROTEIN"/>
    <property type="match status" value="1"/>
</dbReference>
<dbReference type="Proteomes" id="UP000245998">
    <property type="component" value="Unassembled WGS sequence"/>
</dbReference>
<feature type="domain" description="Aminoglycoside phosphotransferase" evidence="1">
    <location>
        <begin position="98"/>
        <end position="241"/>
    </location>
</feature>
<dbReference type="PANTHER" id="PTHR39179">
    <property type="entry name" value="SPORE COAT PROTEIN I"/>
    <property type="match status" value="1"/>
</dbReference>